<evidence type="ECO:0000313" key="3">
    <source>
        <dbReference type="Proteomes" id="UP000591131"/>
    </source>
</evidence>
<evidence type="ECO:0000313" key="2">
    <source>
        <dbReference type="EMBL" id="KAF4649146.1"/>
    </source>
</evidence>
<organism evidence="2 3">
    <name type="scientific">Perkinsus chesapeaki</name>
    <name type="common">Clam parasite</name>
    <name type="synonym">Perkinsus andrewsi</name>
    <dbReference type="NCBI Taxonomy" id="330153"/>
    <lineage>
        <taxon>Eukaryota</taxon>
        <taxon>Sar</taxon>
        <taxon>Alveolata</taxon>
        <taxon>Perkinsozoa</taxon>
        <taxon>Perkinsea</taxon>
        <taxon>Perkinsida</taxon>
        <taxon>Perkinsidae</taxon>
        <taxon>Perkinsus</taxon>
    </lineage>
</organism>
<name>A0A7J6KRN1_PERCH</name>
<dbReference type="OrthoDB" id="446136at2759"/>
<dbReference type="AlphaFoldDB" id="A0A7J6KRN1"/>
<comment type="caution">
    <text evidence="2">The sequence shown here is derived from an EMBL/GenBank/DDBJ whole genome shotgun (WGS) entry which is preliminary data.</text>
</comment>
<protein>
    <submittedName>
        <fullName evidence="2">Uncharacterized protein</fullName>
    </submittedName>
</protein>
<sequence>PDPADSSNMVTAVGYFPTLLGKDSLPTLASKHDFLHHLSVVEACVVEAGYATAAAEGIKVEPRFQHLVVSRLLNTFALVKDVSATAERAAVIYGYDWQLIRTILVRQYGKKHSLKDEYLAKLSKLRFVPNGDYEAFIEDAADAFALFRRIFGKDTAEHRAFIRQLCRVIPHDTLVAFLKEIRAAIAGAGLEANELDWETTVAFDDFDLATRESGEQPKVTTTTFCAALRGVCGVEEEARRLLAYTGGDTVRYAAAAKPATSRPKFSERFPHVVYVAGAFLEDKAKAAKYLQTFGPEDILCLRSRRGRPFALLGFQVAADAAKAAKKRLRASSIVRGEAHNESDESEYANAHVLILPRHNDVPNTTATATALPPVPTSPLAAPSPVLSPDSVVDDRSAPFFTPTSVRQGESQSVTAGQAKDSTPVDSLCSLNFSGKGPPELKLKVLILPSFEVPPASTTAVLDSGAGYSYLLCPSIERVLSQWHVVAPLLALDQSVQLADGKLCRIRQGITLTLAVLCASGSHAFEAKVPLRILEAVVSTPAILLGRDVIQDWDLRVFGANMVTTAEGTVLFSTDGKMARSSEFVYSVSDLPIIEEPFDSMPTSSIAIQPDPSVIPFEVHLTPALAEKLRGWVAILADEPERVFGTVESGEYRIQLLRLPLDAARDTALQAYFFQLTIPPPVP</sequence>
<gene>
    <name evidence="2" type="ORF">FOL47_002377</name>
</gene>
<feature type="non-terminal residue" evidence="2">
    <location>
        <position position="682"/>
    </location>
</feature>
<feature type="compositionally biased region" description="Polar residues" evidence="1">
    <location>
        <begin position="401"/>
        <end position="421"/>
    </location>
</feature>
<reference evidence="2 3" key="1">
    <citation type="submission" date="2020-04" db="EMBL/GenBank/DDBJ databases">
        <title>Perkinsus chesapeaki whole genome sequence.</title>
        <authorList>
            <person name="Bogema D.R."/>
        </authorList>
    </citation>
    <scope>NUCLEOTIDE SEQUENCE [LARGE SCALE GENOMIC DNA]</scope>
    <source>
        <strain evidence="2">ATCC PRA-425</strain>
    </source>
</reference>
<proteinExistence type="predicted"/>
<dbReference type="EMBL" id="JAAPAO010001647">
    <property type="protein sequence ID" value="KAF4649146.1"/>
    <property type="molecule type" value="Genomic_DNA"/>
</dbReference>
<accession>A0A7J6KRN1</accession>
<feature type="region of interest" description="Disordered" evidence="1">
    <location>
        <begin position="363"/>
        <end position="387"/>
    </location>
</feature>
<feature type="region of interest" description="Disordered" evidence="1">
    <location>
        <begin position="399"/>
        <end position="421"/>
    </location>
</feature>
<dbReference type="Proteomes" id="UP000591131">
    <property type="component" value="Unassembled WGS sequence"/>
</dbReference>
<evidence type="ECO:0000256" key="1">
    <source>
        <dbReference type="SAM" id="MobiDB-lite"/>
    </source>
</evidence>
<keyword evidence="3" id="KW-1185">Reference proteome</keyword>
<feature type="non-terminal residue" evidence="2">
    <location>
        <position position="1"/>
    </location>
</feature>